<dbReference type="InterPro" id="IPR008593">
    <property type="entry name" value="Dam_MeTrfase"/>
</dbReference>
<dbReference type="EMBL" id="LGRX02024933">
    <property type="protein sequence ID" value="KAK3253244.1"/>
    <property type="molecule type" value="Genomic_DNA"/>
</dbReference>
<dbReference type="GO" id="GO:0009307">
    <property type="term" value="P:DNA restriction-modification system"/>
    <property type="evidence" value="ECO:0007669"/>
    <property type="project" value="InterPro"/>
</dbReference>
<reference evidence="2 3" key="1">
    <citation type="journal article" date="2015" name="Genome Biol. Evol.">
        <title>Comparative Genomics of a Bacterivorous Green Alga Reveals Evolutionary Causalities and Consequences of Phago-Mixotrophic Mode of Nutrition.</title>
        <authorList>
            <person name="Burns J.A."/>
            <person name="Paasch A."/>
            <person name="Narechania A."/>
            <person name="Kim E."/>
        </authorList>
    </citation>
    <scope>NUCLEOTIDE SEQUENCE [LARGE SCALE GENOMIC DNA]</scope>
    <source>
        <strain evidence="2 3">PLY_AMNH</strain>
    </source>
</reference>
<organism evidence="2 3">
    <name type="scientific">Cymbomonas tetramitiformis</name>
    <dbReference type="NCBI Taxonomy" id="36881"/>
    <lineage>
        <taxon>Eukaryota</taxon>
        <taxon>Viridiplantae</taxon>
        <taxon>Chlorophyta</taxon>
        <taxon>Pyramimonadophyceae</taxon>
        <taxon>Pyramimonadales</taxon>
        <taxon>Pyramimonadaceae</taxon>
        <taxon>Cymbomonas</taxon>
    </lineage>
</organism>
<feature type="region of interest" description="Disordered" evidence="1">
    <location>
        <begin position="1"/>
        <end position="42"/>
    </location>
</feature>
<dbReference type="GO" id="GO:0009007">
    <property type="term" value="F:site-specific DNA-methyltransferase (adenine-specific) activity"/>
    <property type="evidence" value="ECO:0007669"/>
    <property type="project" value="InterPro"/>
</dbReference>
<comment type="caution">
    <text evidence="2">The sequence shown here is derived from an EMBL/GenBank/DDBJ whole genome shotgun (WGS) entry which is preliminary data.</text>
</comment>
<dbReference type="GO" id="GO:0003677">
    <property type="term" value="F:DNA binding"/>
    <property type="evidence" value="ECO:0007669"/>
    <property type="project" value="InterPro"/>
</dbReference>
<dbReference type="AlphaFoldDB" id="A0AAE0CFF6"/>
<gene>
    <name evidence="2" type="ORF">CYMTET_37498</name>
</gene>
<evidence type="ECO:0000313" key="2">
    <source>
        <dbReference type="EMBL" id="KAK3253244.1"/>
    </source>
</evidence>
<accession>A0AAE0CFF6</accession>
<feature type="region of interest" description="Disordered" evidence="1">
    <location>
        <begin position="93"/>
        <end position="121"/>
    </location>
</feature>
<evidence type="ECO:0000256" key="1">
    <source>
        <dbReference type="SAM" id="MobiDB-lite"/>
    </source>
</evidence>
<keyword evidence="3" id="KW-1185">Reference proteome</keyword>
<proteinExistence type="predicted"/>
<protein>
    <submittedName>
        <fullName evidence="2">Uncharacterized protein</fullName>
    </submittedName>
</protein>
<dbReference type="Proteomes" id="UP001190700">
    <property type="component" value="Unassembled WGS sequence"/>
</dbReference>
<evidence type="ECO:0000313" key="3">
    <source>
        <dbReference type="Proteomes" id="UP001190700"/>
    </source>
</evidence>
<dbReference type="Pfam" id="PF05869">
    <property type="entry name" value="Dam"/>
    <property type="match status" value="1"/>
</dbReference>
<sequence length="267" mass="30058">MVYGSGRSGRPSHGIREGSATDDLPPDPISVLDTNDIFEDKPPDRYIPPWMAEVAAWTEAASTLRVAEVAMELHEPLTAKLAGVTTRKAKRVSFADSGAKSPSPVCATPASRKLGRPRKQLPKDQLVDRQDWMVCPEVFDRLQQQYGKSDVDACCDIGGKNRQVELYSSDCLSKRWRGKHVWCSPPYSGSHITIEAVLLKYLEEWKTDPENTSTVFLLPDLQKRMPQWRSIFRRAGMQIKEVIPTHNDQGLSNQLYMTPDGRKHDLP</sequence>
<name>A0AAE0CFF6_9CHLO</name>